<evidence type="ECO:0000313" key="2">
    <source>
        <dbReference type="EMBL" id="UUX60449.1"/>
    </source>
</evidence>
<protein>
    <submittedName>
        <fullName evidence="2">Amidohydrolase family protein</fullName>
    </submittedName>
</protein>
<dbReference type="PANTHER" id="PTHR43135:SF3">
    <property type="entry name" value="ALPHA-D-RIBOSE 1-METHYLPHOSPHONATE 5-TRIPHOSPHATE DIPHOSPHATASE"/>
    <property type="match status" value="1"/>
</dbReference>
<dbReference type="InterPro" id="IPR057744">
    <property type="entry name" value="OTAase-like"/>
</dbReference>
<dbReference type="SUPFAM" id="SSF51556">
    <property type="entry name" value="Metallo-dependent hydrolases"/>
    <property type="match status" value="1"/>
</dbReference>
<dbReference type="Pfam" id="PF01979">
    <property type="entry name" value="Amidohydro_1"/>
    <property type="match status" value="1"/>
</dbReference>
<accession>A0AA95BSX1</accession>
<dbReference type="Gene3D" id="2.30.40.10">
    <property type="entry name" value="Urease, subunit C, domain 1"/>
    <property type="match status" value="1"/>
</dbReference>
<dbReference type="InterPro" id="IPR032466">
    <property type="entry name" value="Metal_Hydrolase"/>
</dbReference>
<dbReference type="EMBL" id="CP102487">
    <property type="protein sequence ID" value="UUX60449.1"/>
    <property type="molecule type" value="Genomic_DNA"/>
</dbReference>
<sequence length="416" mass="44259">MRIQSPVKTIINATVLDTADFTLRPGQTVQISEGLITQVRPGIDADRDEPGLLDAGGRIVMPGLIDAHVHVTAATAGMGEMAYTSPNYIAAQSKRIMEQMLARGFTTVRDVAGADYGLARAVEEGLFRGPRLIFGGKALSQTGGHGDMRGPGESHVDNHRCCPAIGVVCDGETAVRTAARDQLRTGAHHLKIMLSGGVASPTDRVDSIQFSDAEIRAAVEEAEACNRYVTGHAYTARAVNRGLHLGVRCIEHGNLIDDESVELFKKYDAFLVPTLVTYVHLKRDGAATGLPVESQRKVDSVLASGLHALELATKGGVKIAFGTDLLGDMHQYQSEEFEIRAQVQSSEQVLRSASTTAAQLIGAEGKLGVLAPGAHADLLVLNADPVADVRVLSQPEQSIDLVIKAGVLEVDHASIR</sequence>
<organism evidence="2 3">
    <name type="scientific">Glutamicibacter halophytocola</name>
    <dbReference type="NCBI Taxonomy" id="1933880"/>
    <lineage>
        <taxon>Bacteria</taxon>
        <taxon>Bacillati</taxon>
        <taxon>Actinomycetota</taxon>
        <taxon>Actinomycetes</taxon>
        <taxon>Micrococcales</taxon>
        <taxon>Micrococcaceae</taxon>
        <taxon>Glutamicibacter</taxon>
    </lineage>
</organism>
<reference evidence="2" key="1">
    <citation type="journal article" date="2022" name="Pest Manag. Sci.">
        <title>Glutamicibacter halophytocola-mediated host fitness of potato tuber moth on Solanaceae crops.</title>
        <authorList>
            <person name="Wang W."/>
            <person name="Xiao G."/>
            <person name="Du G."/>
            <person name="Chang L."/>
            <person name="Yang Y."/>
            <person name="Ye J."/>
            <person name="Chen B."/>
        </authorList>
    </citation>
    <scope>NUCLEOTIDE SEQUENCE</scope>
    <source>
        <strain evidence="2">S2</strain>
    </source>
</reference>
<dbReference type="CDD" id="cd01299">
    <property type="entry name" value="Met_dep_hydrolase_A"/>
    <property type="match status" value="1"/>
</dbReference>
<evidence type="ECO:0000259" key="1">
    <source>
        <dbReference type="Pfam" id="PF01979"/>
    </source>
</evidence>
<dbReference type="InterPro" id="IPR051781">
    <property type="entry name" value="Metallo-dep_Hydrolase"/>
</dbReference>
<dbReference type="SUPFAM" id="SSF51338">
    <property type="entry name" value="Composite domain of metallo-dependent hydrolases"/>
    <property type="match status" value="1"/>
</dbReference>
<gene>
    <name evidence="2" type="ORF">NUH22_07540</name>
</gene>
<dbReference type="Proteomes" id="UP001060018">
    <property type="component" value="Chromosome"/>
</dbReference>
<evidence type="ECO:0000313" key="3">
    <source>
        <dbReference type="Proteomes" id="UP001060018"/>
    </source>
</evidence>
<dbReference type="AlphaFoldDB" id="A0AA95BSX1"/>
<dbReference type="Gene3D" id="3.20.20.140">
    <property type="entry name" value="Metal-dependent hydrolases"/>
    <property type="match status" value="1"/>
</dbReference>
<dbReference type="InterPro" id="IPR006680">
    <property type="entry name" value="Amidohydro-rel"/>
</dbReference>
<dbReference type="GO" id="GO:0016810">
    <property type="term" value="F:hydrolase activity, acting on carbon-nitrogen (but not peptide) bonds"/>
    <property type="evidence" value="ECO:0007669"/>
    <property type="project" value="InterPro"/>
</dbReference>
<feature type="domain" description="Amidohydrolase-related" evidence="1">
    <location>
        <begin position="59"/>
        <end position="406"/>
    </location>
</feature>
<name>A0AA95BSX1_9MICC</name>
<dbReference type="InterPro" id="IPR011059">
    <property type="entry name" value="Metal-dep_hydrolase_composite"/>
</dbReference>
<dbReference type="PANTHER" id="PTHR43135">
    <property type="entry name" value="ALPHA-D-RIBOSE 1-METHYLPHOSPHONATE 5-TRIPHOSPHATE DIPHOSPHATASE"/>
    <property type="match status" value="1"/>
</dbReference>
<proteinExistence type="predicted"/>
<dbReference type="RefSeq" id="WP_171919816.1">
    <property type="nucleotide sequence ID" value="NZ_CP102487.1"/>
</dbReference>